<evidence type="ECO:0000256" key="4">
    <source>
        <dbReference type="ARBA" id="ARBA00022741"/>
    </source>
</evidence>
<keyword evidence="8" id="KW-0206">Cytoskeleton</keyword>
<dbReference type="GO" id="GO:0051231">
    <property type="term" value="P:spindle elongation"/>
    <property type="evidence" value="ECO:0007669"/>
    <property type="project" value="TreeGrafter"/>
</dbReference>
<dbReference type="CDD" id="cd21786">
    <property type="entry name" value="RBD_KIF20B"/>
    <property type="match status" value="1"/>
</dbReference>
<feature type="domain" description="Kinesin motor" evidence="12">
    <location>
        <begin position="362"/>
        <end position="421"/>
    </location>
</feature>
<dbReference type="Gene3D" id="3.40.850.10">
    <property type="entry name" value="Kinesin motor domain"/>
    <property type="match status" value="2"/>
</dbReference>
<dbReference type="InterPro" id="IPR036961">
    <property type="entry name" value="Kinesin_motor_dom_sf"/>
</dbReference>
<comment type="caution">
    <text evidence="13">The sequence shown here is derived from an EMBL/GenBank/DDBJ whole genome shotgun (WGS) entry which is preliminary data.</text>
</comment>
<gene>
    <name evidence="13" type="ORF">ASZ78_002148</name>
</gene>
<name>A0A226MYX4_CALSU</name>
<organism evidence="13 14">
    <name type="scientific">Callipepla squamata</name>
    <name type="common">Scaled quail</name>
    <dbReference type="NCBI Taxonomy" id="9009"/>
    <lineage>
        <taxon>Eukaryota</taxon>
        <taxon>Metazoa</taxon>
        <taxon>Chordata</taxon>
        <taxon>Craniata</taxon>
        <taxon>Vertebrata</taxon>
        <taxon>Euteleostomi</taxon>
        <taxon>Archelosauria</taxon>
        <taxon>Archosauria</taxon>
        <taxon>Dinosauria</taxon>
        <taxon>Saurischia</taxon>
        <taxon>Theropoda</taxon>
        <taxon>Coelurosauria</taxon>
        <taxon>Aves</taxon>
        <taxon>Neognathae</taxon>
        <taxon>Galloanserae</taxon>
        <taxon>Galliformes</taxon>
        <taxon>Odontophoridae</taxon>
        <taxon>Callipepla</taxon>
    </lineage>
</organism>
<dbReference type="Proteomes" id="UP000198323">
    <property type="component" value="Unassembled WGS sequence"/>
</dbReference>
<feature type="domain" description="Kinesin motor" evidence="12">
    <location>
        <begin position="62"/>
        <end position="354"/>
    </location>
</feature>
<dbReference type="GO" id="GO:0007018">
    <property type="term" value="P:microtubule-based movement"/>
    <property type="evidence" value="ECO:0007669"/>
    <property type="project" value="InterPro"/>
</dbReference>
<feature type="region of interest" description="Disordered" evidence="11">
    <location>
        <begin position="37"/>
        <end position="58"/>
    </location>
</feature>
<feature type="compositionally biased region" description="Acidic residues" evidence="11">
    <location>
        <begin position="469"/>
        <end position="478"/>
    </location>
</feature>
<feature type="compositionally biased region" description="Low complexity" evidence="11">
    <location>
        <begin position="1276"/>
        <end position="1287"/>
    </location>
</feature>
<feature type="binding site" evidence="9">
    <location>
        <begin position="151"/>
        <end position="158"/>
    </location>
    <ligand>
        <name>ATP</name>
        <dbReference type="ChEBI" id="CHEBI:30616"/>
    </ligand>
</feature>
<protein>
    <recommendedName>
        <fullName evidence="12">Kinesin motor domain-containing protein</fullName>
    </recommendedName>
</protein>
<feature type="coiled-coil region" evidence="10">
    <location>
        <begin position="834"/>
        <end position="994"/>
    </location>
</feature>
<reference evidence="13 14" key="1">
    <citation type="submission" date="2016-07" db="EMBL/GenBank/DDBJ databases">
        <title>Disparate Historic Effective Population Sizes Predicted by Modern Levels of Genome Diversity for the Scaled Quail (Callipepla squamata) and the Northern Bobwhite (Colinus virginianus): Inferences from First and Second Generation Draft Genome Assemblies for Sympatric New World Quail.</title>
        <authorList>
            <person name="Oldeschulte D.L."/>
            <person name="Halley Y.A."/>
            <person name="Bhattarai E.K."/>
            <person name="Brashear W.A."/>
            <person name="Hill J."/>
            <person name="Metz R.P."/>
            <person name="Johnson C.D."/>
            <person name="Rollins D."/>
            <person name="Peterson M.J."/>
            <person name="Bickhart D.M."/>
            <person name="Decker J.E."/>
            <person name="Seabury C.M."/>
        </authorList>
    </citation>
    <scope>NUCLEOTIDE SEQUENCE [LARGE SCALE GENOMIC DNA]</scope>
    <source>
        <strain evidence="13 14">Texas</strain>
        <tissue evidence="13">Leg muscle</tissue>
    </source>
</reference>
<feature type="compositionally biased region" description="Basic and acidic residues" evidence="11">
    <location>
        <begin position="1231"/>
        <end position="1242"/>
    </location>
</feature>
<keyword evidence="14" id="KW-1185">Reference proteome</keyword>
<accession>A0A226MYX4</accession>
<dbReference type="InterPro" id="IPR047149">
    <property type="entry name" value="KIF11-like"/>
</dbReference>
<keyword evidence="3" id="KW-0597">Phosphoprotein</keyword>
<dbReference type="EMBL" id="MCFN01000323">
    <property type="protein sequence ID" value="OXB60517.1"/>
    <property type="molecule type" value="Genomic_DNA"/>
</dbReference>
<comment type="similarity">
    <text evidence="9">Belongs to the TRAFAC class myosin-kinesin ATPase superfamily. Kinesin family.</text>
</comment>
<dbReference type="GO" id="GO:0005634">
    <property type="term" value="C:nucleus"/>
    <property type="evidence" value="ECO:0007669"/>
    <property type="project" value="TreeGrafter"/>
</dbReference>
<feature type="compositionally biased region" description="Basic and acidic residues" evidence="11">
    <location>
        <begin position="1258"/>
        <end position="1269"/>
    </location>
</feature>
<evidence type="ECO:0000256" key="10">
    <source>
        <dbReference type="SAM" id="Coils"/>
    </source>
</evidence>
<dbReference type="GO" id="GO:0008017">
    <property type="term" value="F:microtubule binding"/>
    <property type="evidence" value="ECO:0007669"/>
    <property type="project" value="InterPro"/>
</dbReference>
<keyword evidence="6 10" id="KW-0175">Coiled coil</keyword>
<dbReference type="PANTHER" id="PTHR47970:SF29">
    <property type="entry name" value="KINESIN FAMILY MEMBER 20B"/>
    <property type="match status" value="1"/>
</dbReference>
<evidence type="ECO:0000256" key="2">
    <source>
        <dbReference type="ARBA" id="ARBA00022490"/>
    </source>
</evidence>
<feature type="coiled-coil region" evidence="10">
    <location>
        <begin position="623"/>
        <end position="657"/>
    </location>
</feature>
<dbReference type="GO" id="GO:0005876">
    <property type="term" value="C:spindle microtubule"/>
    <property type="evidence" value="ECO:0007669"/>
    <property type="project" value="TreeGrafter"/>
</dbReference>
<dbReference type="GO" id="GO:0090307">
    <property type="term" value="P:mitotic spindle assembly"/>
    <property type="evidence" value="ECO:0007669"/>
    <property type="project" value="TreeGrafter"/>
</dbReference>
<evidence type="ECO:0000256" key="1">
    <source>
        <dbReference type="ARBA" id="ARBA00004186"/>
    </source>
</evidence>
<evidence type="ECO:0000256" key="8">
    <source>
        <dbReference type="ARBA" id="ARBA00023212"/>
    </source>
</evidence>
<proteinExistence type="inferred from homology"/>
<evidence type="ECO:0000256" key="11">
    <source>
        <dbReference type="SAM" id="MobiDB-lite"/>
    </source>
</evidence>
<feature type="compositionally biased region" description="Basic and acidic residues" evidence="11">
    <location>
        <begin position="1193"/>
        <end position="1204"/>
    </location>
</feature>
<evidence type="ECO:0000256" key="9">
    <source>
        <dbReference type="PROSITE-ProRule" id="PRU00283"/>
    </source>
</evidence>
<evidence type="ECO:0000256" key="6">
    <source>
        <dbReference type="ARBA" id="ARBA00023054"/>
    </source>
</evidence>
<dbReference type="PROSITE" id="PS51257">
    <property type="entry name" value="PROKAR_LIPOPROTEIN"/>
    <property type="match status" value="1"/>
</dbReference>
<dbReference type="PROSITE" id="PS50067">
    <property type="entry name" value="KINESIN_MOTOR_2"/>
    <property type="match status" value="2"/>
</dbReference>
<keyword evidence="4 9" id="KW-0547">Nucleotide-binding</keyword>
<evidence type="ECO:0000256" key="3">
    <source>
        <dbReference type="ARBA" id="ARBA00022553"/>
    </source>
</evidence>
<keyword evidence="2" id="KW-0963">Cytoplasm</keyword>
<feature type="coiled-coil region" evidence="10">
    <location>
        <begin position="724"/>
        <end position="769"/>
    </location>
</feature>
<dbReference type="STRING" id="9009.A0A226MYX4"/>
<sequence length="1339" mass="154167">MMLRHFGFGVNFTASCGDQKKQENEVQTKYTDIFKMESNSDGERPCRPSYANSFEQPKRTDPVNVDDIKIDLSDYFCSASSTSDESQVPVLVPMEHVKVFLRVKPITSEEGKNESKVFGPETSQNEFFEGSMRQVVRDFVQGCNHLVFTFGTTNSGKTYTFQGGASTEYPDCFKVMPWTEGDVGILPRTMDMLFKTIGGKLYTKMDLKPIRWRDYARLTKDQVEHQNSTNGEAPVPPMDVENLLNESEQSSRLSVDSFLKFSVWVSFFEIYNECFYDLLSPMSNDKKKKILRLAQDVKGYSYVKGLQWVQVSDAKEALSLFKLGRKHQSFASTKLNTCSSRSHSVFTIKILKIEDCEVPRVTRVHEVPPHIPFRESKLTHFFQGFFSGKGKIQMIVNISQCASACDETLNVLRFSTTAQKVIVTDASLLAHYQSSGRKSASGTLKPCCGKMASPMRSTSCLLNQSLEDVTEDDTEMEEEHNTSGEETKLQYEENKVLVGKEEYTALLNLVEDLKNKLIAEKKDKLLLELKIREEVTQEFTQYFAEREMDFKKCLSHERERLEEDSEKRLEIFKELVCDYAKSPNEEKLNYPPGSEQAEALKMNIQNERIQELMDIVVQKDDAITKLQDLVSHLEEAVKDYENTVTTIKRQLEEEKSNKVTESIPFKACGKSVSEVERKHCLEDETTVEEPPAKKVAKESNKKNTLEQEEIDHTEGNCSVNGMETVQLRVRIEHLQRYIRELEEECRREREKQERELEEKNVQLRNIIVTAKQIFIDKVSPPEVVQSDLVELYKHHLESATTDIDVVSLKDFLGSQKNKMETSEVNSVCISYFGMLRLNKDLSESSALVQNLKKDLQWKEEECTDLRDKLSDAKKQIQQVQEEVSRMRSEEKSLRNRVHELERIKKQFGEEQNIKKLAIQELKKEQLKNKKLEEVTEQYKKIHEDLRAKEKIIEDMRVTLEEQEQTQTEQDKALEANLEENKRLASVELETWKQKYRELSNHSTGDQQQKNMGSEKTSVNENNTELIKLQKELKESEAKYQTDRKKWLEEKNGLINQIKEAENLRNREMKNLAEDQQRHGKQKAEIERLVAELEEKDNNLQKWREERDQLVGALEVQLKALASNAIQKDKEIAELKQYALKDSGKDNETIIEELRKELADKDDLIKELKQSINRDNLQSLPAVPLLEEKQDKMCHSVNEEEHSETVLDTSEVSTENGKTSWLPKSVMQLRTRKPDKMETKQDGSRLPVRVKAVKSIKRRSSDDMDEDLVKSKKKKNATSATTSNSPSPSDKKMDLVKSKKKKNATSATTSNSPSPSDKKMIEECRSAGLVNANEKKNSSP</sequence>
<evidence type="ECO:0000313" key="13">
    <source>
        <dbReference type="EMBL" id="OXB60517.1"/>
    </source>
</evidence>
<feature type="region of interest" description="Disordered" evidence="11">
    <location>
        <begin position="469"/>
        <end position="488"/>
    </location>
</feature>
<feature type="compositionally biased region" description="Low complexity" evidence="11">
    <location>
        <begin position="1303"/>
        <end position="1314"/>
    </location>
</feature>
<evidence type="ECO:0000313" key="14">
    <source>
        <dbReference type="Proteomes" id="UP000198323"/>
    </source>
</evidence>
<comment type="caution">
    <text evidence="9">Lacks conserved residue(s) required for the propagation of feature annotation.</text>
</comment>
<keyword evidence="5 9" id="KW-0067">ATP-binding</keyword>
<feature type="compositionally biased region" description="Basic and acidic residues" evidence="11">
    <location>
        <begin position="479"/>
        <end position="488"/>
    </location>
</feature>
<evidence type="ECO:0000256" key="5">
    <source>
        <dbReference type="ARBA" id="ARBA00022840"/>
    </source>
</evidence>
<feature type="compositionally biased region" description="Basic and acidic residues" evidence="11">
    <location>
        <begin position="690"/>
        <end position="708"/>
    </location>
</feature>
<dbReference type="SUPFAM" id="SSF52540">
    <property type="entry name" value="P-loop containing nucleoside triphosphate hydrolases"/>
    <property type="match status" value="1"/>
</dbReference>
<feature type="compositionally biased region" description="Basic and acidic residues" evidence="11">
    <location>
        <begin position="1315"/>
        <end position="1324"/>
    </location>
</feature>
<evidence type="ECO:0000256" key="7">
    <source>
        <dbReference type="ARBA" id="ARBA00023175"/>
    </source>
</evidence>
<dbReference type="Pfam" id="PF00225">
    <property type="entry name" value="Kinesin"/>
    <property type="match status" value="2"/>
</dbReference>
<dbReference type="OrthoDB" id="123929at2759"/>
<comment type="subcellular location">
    <subcellularLocation>
        <location evidence="1">Cytoplasm</location>
        <location evidence="1">Cytoskeleton</location>
        <location evidence="1">Spindle</location>
    </subcellularLocation>
</comment>
<evidence type="ECO:0000259" key="12">
    <source>
        <dbReference type="PROSITE" id="PS50067"/>
    </source>
</evidence>
<feature type="region of interest" description="Disordered" evidence="11">
    <location>
        <begin position="1193"/>
        <end position="1339"/>
    </location>
</feature>
<feature type="compositionally biased region" description="Polar residues" evidence="11">
    <location>
        <begin position="1205"/>
        <end position="1218"/>
    </location>
</feature>
<dbReference type="PANTHER" id="PTHR47970">
    <property type="entry name" value="KINESIN-LIKE PROTEIN KIF11"/>
    <property type="match status" value="1"/>
</dbReference>
<dbReference type="GO" id="GO:0005524">
    <property type="term" value="F:ATP binding"/>
    <property type="evidence" value="ECO:0007669"/>
    <property type="project" value="UniProtKB-UniRule"/>
</dbReference>
<feature type="compositionally biased region" description="Polar residues" evidence="11">
    <location>
        <begin position="1000"/>
        <end position="1019"/>
    </location>
</feature>
<dbReference type="InterPro" id="IPR001752">
    <property type="entry name" value="Kinesin_motor_dom"/>
</dbReference>
<feature type="region of interest" description="Disordered" evidence="11">
    <location>
        <begin position="683"/>
        <end position="708"/>
    </location>
</feature>
<dbReference type="PRINTS" id="PR00380">
    <property type="entry name" value="KINESINHEAVY"/>
</dbReference>
<dbReference type="InterPro" id="IPR027417">
    <property type="entry name" value="P-loop_NTPase"/>
</dbReference>
<dbReference type="GO" id="GO:0072686">
    <property type="term" value="C:mitotic spindle"/>
    <property type="evidence" value="ECO:0007669"/>
    <property type="project" value="TreeGrafter"/>
</dbReference>
<dbReference type="SMART" id="SM00129">
    <property type="entry name" value="KISc"/>
    <property type="match status" value="1"/>
</dbReference>
<dbReference type="GO" id="GO:0008574">
    <property type="term" value="F:plus-end-directed microtubule motor activity"/>
    <property type="evidence" value="ECO:0007669"/>
    <property type="project" value="TreeGrafter"/>
</dbReference>
<keyword evidence="7 9" id="KW-0505">Motor protein</keyword>
<feature type="region of interest" description="Disordered" evidence="11">
    <location>
        <begin position="997"/>
        <end position="1019"/>
    </location>
</feature>